<dbReference type="InterPro" id="IPR012349">
    <property type="entry name" value="Split_barrel_FMN-bd"/>
</dbReference>
<evidence type="ECO:0000313" key="7">
    <source>
        <dbReference type="Proteomes" id="UP001610446"/>
    </source>
</evidence>
<keyword evidence="7" id="KW-1185">Reference proteome</keyword>
<evidence type="ECO:0000313" key="6">
    <source>
        <dbReference type="EMBL" id="KAL2855947.1"/>
    </source>
</evidence>
<evidence type="ECO:0000256" key="3">
    <source>
        <dbReference type="ARBA" id="ARBA00022643"/>
    </source>
</evidence>
<sequence length="259" mass="28557">MTTDAPKPEWREVYASRQLGGFNETSNHEATDYNHVEIDPYETGRQLRSNYRLLISAVVPRPVGFLSTLSRNGLSTNCSPFSYFQMFNHDPPLFIFGFASSLASPRDSLRNLVETGEGVINIVSEHMLEAVNAASINAPYGTSEFSLAGLEPAPCSVVKAPRVKDAIFSIECNLIETKEYASKIDPDKVTCTTAIVEGVRFWAREDAINSKSDHLDLEKLKPISRLGGTTYGRLGHICDMPRPQWQTSDPVGITNTGPS</sequence>
<comment type="caution">
    <text evidence="6">The sequence shown here is derived from an EMBL/GenBank/DDBJ whole genome shotgun (WGS) entry which is preliminary data.</text>
</comment>
<comment type="cofactor">
    <cofactor evidence="1">
        <name>FMN</name>
        <dbReference type="ChEBI" id="CHEBI:58210"/>
    </cofactor>
</comment>
<evidence type="ECO:0000256" key="2">
    <source>
        <dbReference type="ARBA" id="ARBA00022630"/>
    </source>
</evidence>
<dbReference type="SUPFAM" id="SSF50475">
    <property type="entry name" value="FMN-binding split barrel"/>
    <property type="match status" value="1"/>
</dbReference>
<dbReference type="SMART" id="SM00903">
    <property type="entry name" value="Flavin_Reduct"/>
    <property type="match status" value="1"/>
</dbReference>
<accession>A0ABR4KV62</accession>
<name>A0ABR4KV62_9EURO</name>
<reference evidence="6 7" key="1">
    <citation type="submission" date="2024-07" db="EMBL/GenBank/DDBJ databases">
        <title>Section-level genome sequencing and comparative genomics of Aspergillus sections Usti and Cavernicolus.</title>
        <authorList>
            <consortium name="Lawrence Berkeley National Laboratory"/>
            <person name="Nybo J.L."/>
            <person name="Vesth T.C."/>
            <person name="Theobald S."/>
            <person name="Frisvad J.C."/>
            <person name="Larsen T.O."/>
            <person name="Kjaerboelling I."/>
            <person name="Rothschild-Mancinelli K."/>
            <person name="Lyhne E.K."/>
            <person name="Kogle M.E."/>
            <person name="Barry K."/>
            <person name="Clum A."/>
            <person name="Na H."/>
            <person name="Ledsgaard L."/>
            <person name="Lin J."/>
            <person name="Lipzen A."/>
            <person name="Kuo A."/>
            <person name="Riley R."/>
            <person name="Mondo S."/>
            <person name="Labutti K."/>
            <person name="Haridas S."/>
            <person name="Pangalinan J."/>
            <person name="Salamov A.A."/>
            <person name="Simmons B.A."/>
            <person name="Magnuson J.K."/>
            <person name="Chen J."/>
            <person name="Drula E."/>
            <person name="Henrissat B."/>
            <person name="Wiebenga A."/>
            <person name="Lubbers R.J."/>
            <person name="Gomes A.C."/>
            <person name="Makela M.R."/>
            <person name="Stajich J."/>
            <person name="Grigoriev I.V."/>
            <person name="Mortensen U.H."/>
            <person name="De Vries R.P."/>
            <person name="Baker S.E."/>
            <person name="Andersen M.R."/>
        </authorList>
    </citation>
    <scope>NUCLEOTIDE SEQUENCE [LARGE SCALE GENOMIC DNA]</scope>
    <source>
        <strain evidence="6 7">CBS 123904</strain>
    </source>
</reference>
<comment type="similarity">
    <text evidence="4">Belongs to the flavoredoxin family.</text>
</comment>
<evidence type="ECO:0000256" key="1">
    <source>
        <dbReference type="ARBA" id="ARBA00001917"/>
    </source>
</evidence>
<organism evidence="6 7">
    <name type="scientific">Aspergillus pseudoustus</name>
    <dbReference type="NCBI Taxonomy" id="1810923"/>
    <lineage>
        <taxon>Eukaryota</taxon>
        <taxon>Fungi</taxon>
        <taxon>Dikarya</taxon>
        <taxon>Ascomycota</taxon>
        <taxon>Pezizomycotina</taxon>
        <taxon>Eurotiomycetes</taxon>
        <taxon>Eurotiomycetidae</taxon>
        <taxon>Eurotiales</taxon>
        <taxon>Aspergillaceae</taxon>
        <taxon>Aspergillus</taxon>
        <taxon>Aspergillus subgen. Nidulantes</taxon>
    </lineage>
</organism>
<dbReference type="PANTHER" id="PTHR33798:SF5">
    <property type="entry name" value="FLAVIN REDUCTASE LIKE DOMAIN-CONTAINING PROTEIN"/>
    <property type="match status" value="1"/>
</dbReference>
<evidence type="ECO:0000256" key="4">
    <source>
        <dbReference type="ARBA" id="ARBA00038054"/>
    </source>
</evidence>
<protein>
    <recommendedName>
        <fullName evidence="5">Flavin reductase like domain-containing protein</fullName>
    </recommendedName>
</protein>
<dbReference type="EMBL" id="JBFXLU010000009">
    <property type="protein sequence ID" value="KAL2855947.1"/>
    <property type="molecule type" value="Genomic_DNA"/>
</dbReference>
<dbReference type="PANTHER" id="PTHR33798">
    <property type="entry name" value="FLAVOPROTEIN OXYGENASE"/>
    <property type="match status" value="1"/>
</dbReference>
<keyword evidence="3" id="KW-0288">FMN</keyword>
<dbReference type="Gene3D" id="2.30.110.10">
    <property type="entry name" value="Electron Transport, Fmn-binding Protein, Chain A"/>
    <property type="match status" value="1"/>
</dbReference>
<proteinExistence type="inferred from homology"/>
<dbReference type="Pfam" id="PF01613">
    <property type="entry name" value="Flavin_Reduct"/>
    <property type="match status" value="1"/>
</dbReference>
<dbReference type="InterPro" id="IPR002563">
    <property type="entry name" value="Flavin_Rdtase-like_dom"/>
</dbReference>
<evidence type="ECO:0000259" key="5">
    <source>
        <dbReference type="SMART" id="SM00903"/>
    </source>
</evidence>
<gene>
    <name evidence="6" type="ORF">BJY01DRAFT_243128</name>
</gene>
<feature type="domain" description="Flavin reductase like" evidence="5">
    <location>
        <begin position="56"/>
        <end position="215"/>
    </location>
</feature>
<keyword evidence="2" id="KW-0285">Flavoprotein</keyword>
<dbReference type="Proteomes" id="UP001610446">
    <property type="component" value="Unassembled WGS sequence"/>
</dbReference>